<feature type="compositionally biased region" description="Basic and acidic residues" evidence="2">
    <location>
        <begin position="167"/>
        <end position="186"/>
    </location>
</feature>
<protein>
    <recommendedName>
        <fullName evidence="5">Acyl-CoA dehydrogenase/oxidase N-terminal domain-containing protein</fullName>
    </recommendedName>
</protein>
<dbReference type="Proteomes" id="UP000658320">
    <property type="component" value="Unassembled WGS sequence"/>
</dbReference>
<evidence type="ECO:0000313" key="3">
    <source>
        <dbReference type="EMBL" id="GGR52681.1"/>
    </source>
</evidence>
<dbReference type="InterPro" id="IPR009100">
    <property type="entry name" value="AcylCoA_DH/oxidase_NM_dom_sf"/>
</dbReference>
<feature type="region of interest" description="Disordered" evidence="2">
    <location>
        <begin position="126"/>
        <end position="186"/>
    </location>
</feature>
<dbReference type="InterPro" id="IPR037069">
    <property type="entry name" value="AcylCoA_DH/ox_N_sf"/>
</dbReference>
<comment type="caution">
    <text evidence="3">The sequence shown here is derived from an EMBL/GenBank/DDBJ whole genome shotgun (WGS) entry which is preliminary data.</text>
</comment>
<evidence type="ECO:0008006" key="5">
    <source>
        <dbReference type="Google" id="ProtNLM"/>
    </source>
</evidence>
<reference evidence="3" key="1">
    <citation type="journal article" date="2014" name="Int. J. Syst. Evol. Microbiol.">
        <title>Complete genome sequence of Corynebacterium casei LMG S-19264T (=DSM 44701T), isolated from a smear-ripened cheese.</title>
        <authorList>
            <consortium name="US DOE Joint Genome Institute (JGI-PGF)"/>
            <person name="Walter F."/>
            <person name="Albersmeier A."/>
            <person name="Kalinowski J."/>
            <person name="Ruckert C."/>
        </authorList>
    </citation>
    <scope>NUCLEOTIDE SEQUENCE</scope>
    <source>
        <strain evidence="3">JCM 4346</strain>
    </source>
</reference>
<dbReference type="AlphaFoldDB" id="A0A918FM56"/>
<feature type="compositionally biased region" description="Basic residues" evidence="2">
    <location>
        <begin position="150"/>
        <end position="160"/>
    </location>
</feature>
<dbReference type="SUPFAM" id="SSF56645">
    <property type="entry name" value="Acyl-CoA dehydrogenase NM domain-like"/>
    <property type="match status" value="1"/>
</dbReference>
<proteinExistence type="predicted"/>
<dbReference type="Gene3D" id="1.10.540.10">
    <property type="entry name" value="Acyl-CoA dehydrogenase/oxidase, N-terminal domain"/>
    <property type="match status" value="1"/>
</dbReference>
<sequence>MGRSHIAPEACNCNAPDTGNMEVLTLFGSDEHKEKYLKPLLDGTMASAFAMTEPRLGPGRIHHCMRAIGAAERALELMPARRSEAWPSRRTSVVQRVEGRTDPPHEATGPGTLAQDACQCGGTGCGAHKAGRGSVQGPRAGRIRRDGTRAHRGACRHRLGGRLSRLGRRELDHRRDDGDRRRPAPR</sequence>
<organism evidence="3 4">
    <name type="scientific">Streptomyces aurantiogriseus</name>
    <dbReference type="NCBI Taxonomy" id="66870"/>
    <lineage>
        <taxon>Bacteria</taxon>
        <taxon>Bacillati</taxon>
        <taxon>Actinomycetota</taxon>
        <taxon>Actinomycetes</taxon>
        <taxon>Kitasatosporales</taxon>
        <taxon>Streptomycetaceae</taxon>
        <taxon>Streptomyces</taxon>
    </lineage>
</organism>
<keyword evidence="1" id="KW-0560">Oxidoreductase</keyword>
<evidence type="ECO:0000256" key="2">
    <source>
        <dbReference type="SAM" id="MobiDB-lite"/>
    </source>
</evidence>
<dbReference type="InterPro" id="IPR050741">
    <property type="entry name" value="Acyl-CoA_dehydrogenase"/>
</dbReference>
<evidence type="ECO:0000313" key="4">
    <source>
        <dbReference type="Proteomes" id="UP000658320"/>
    </source>
</evidence>
<dbReference type="PANTHER" id="PTHR48083">
    <property type="entry name" value="MEDIUM-CHAIN SPECIFIC ACYL-COA DEHYDROGENASE, MITOCHONDRIAL-RELATED"/>
    <property type="match status" value="1"/>
</dbReference>
<reference evidence="3" key="2">
    <citation type="submission" date="2020-09" db="EMBL/GenBank/DDBJ databases">
        <authorList>
            <person name="Sun Q."/>
            <person name="Ohkuma M."/>
        </authorList>
    </citation>
    <scope>NUCLEOTIDE SEQUENCE</scope>
    <source>
        <strain evidence="3">JCM 4346</strain>
    </source>
</reference>
<dbReference type="EMBL" id="BMSX01000028">
    <property type="protein sequence ID" value="GGR52681.1"/>
    <property type="molecule type" value="Genomic_DNA"/>
</dbReference>
<accession>A0A918FM56</accession>
<dbReference type="PANTHER" id="PTHR48083:SF13">
    <property type="entry name" value="ACYL-COA DEHYDROGENASE FAMILY MEMBER 11"/>
    <property type="match status" value="1"/>
</dbReference>
<dbReference type="GO" id="GO:0033539">
    <property type="term" value="P:fatty acid beta-oxidation using acyl-CoA dehydrogenase"/>
    <property type="evidence" value="ECO:0007669"/>
    <property type="project" value="TreeGrafter"/>
</dbReference>
<dbReference type="GO" id="GO:0050660">
    <property type="term" value="F:flavin adenine dinucleotide binding"/>
    <property type="evidence" value="ECO:0007669"/>
    <property type="project" value="InterPro"/>
</dbReference>
<evidence type="ECO:0000256" key="1">
    <source>
        <dbReference type="ARBA" id="ARBA00023002"/>
    </source>
</evidence>
<feature type="region of interest" description="Disordered" evidence="2">
    <location>
        <begin position="88"/>
        <end position="111"/>
    </location>
</feature>
<gene>
    <name evidence="3" type="ORF">GCM10010251_82260</name>
</gene>
<name>A0A918FM56_9ACTN</name>
<dbReference type="GO" id="GO:0005737">
    <property type="term" value="C:cytoplasm"/>
    <property type="evidence" value="ECO:0007669"/>
    <property type="project" value="TreeGrafter"/>
</dbReference>
<dbReference type="GO" id="GO:0003995">
    <property type="term" value="F:acyl-CoA dehydrogenase activity"/>
    <property type="evidence" value="ECO:0007669"/>
    <property type="project" value="TreeGrafter"/>
</dbReference>
<keyword evidence="4" id="KW-1185">Reference proteome</keyword>